<dbReference type="RefSeq" id="WP_179662734.1">
    <property type="nucleotide sequence ID" value="NZ_JACCBG010000001.1"/>
</dbReference>
<accession>A0A7Y9J9R9</accession>
<reference evidence="7 8" key="1">
    <citation type="submission" date="2020-07" db="EMBL/GenBank/DDBJ databases">
        <title>Sequencing the genomes of 1000 actinobacteria strains.</title>
        <authorList>
            <person name="Klenk H.-P."/>
        </authorList>
    </citation>
    <scope>NUCLEOTIDE SEQUENCE [LARGE SCALE GENOMIC DNA]</scope>
    <source>
        <strain evidence="7 8">DSM 21350</strain>
    </source>
</reference>
<comment type="caution">
    <text evidence="7">The sequence shown here is derived from an EMBL/GenBank/DDBJ whole genome shotgun (WGS) entry which is preliminary data.</text>
</comment>
<evidence type="ECO:0000256" key="1">
    <source>
        <dbReference type="ARBA" id="ARBA00004651"/>
    </source>
</evidence>
<sequence>MSTVTSLRFAGRAALVAGVAGAGLWAATHGIAGVGWSAVLAVLGGVSWHWLAVLAVVWLGGLGIYSLVLAASLPGLGLRRSLLLNLSGSAVANVVPLGGAVATAMNWRMVRSWGHSNGAFAAYCVLTNLLDVLVKLLLPLLAVLGLVALSQQVPPLLWVLAGAGAGAVVLAGVAWAVLRRVGPERAGRLGGRAQALREGLRDTTVQIVGLVRRGWARLLPASVAYVAAQVALLWCALHAVGLGPGLAVVVTAAAVERLGTLVPITPGGTGIAEAGTIAWLVAAGLDPGRAVAGVLLYRVFLIAMEVPVGGALLGAWALLQRVAAPARREALS</sequence>
<feature type="transmembrane region" description="Helical" evidence="6">
    <location>
        <begin position="47"/>
        <end position="70"/>
    </location>
</feature>
<feature type="transmembrane region" description="Helical" evidence="6">
    <location>
        <begin position="119"/>
        <end position="149"/>
    </location>
</feature>
<evidence type="ECO:0000256" key="5">
    <source>
        <dbReference type="ARBA" id="ARBA00023136"/>
    </source>
</evidence>
<dbReference type="AlphaFoldDB" id="A0A7Y9J9R9"/>
<evidence type="ECO:0000256" key="4">
    <source>
        <dbReference type="ARBA" id="ARBA00022989"/>
    </source>
</evidence>
<gene>
    <name evidence="7" type="ORF">BJZ21_000995</name>
</gene>
<dbReference type="EMBL" id="JACCBG010000001">
    <property type="protein sequence ID" value="NYD40912.1"/>
    <property type="molecule type" value="Genomic_DNA"/>
</dbReference>
<keyword evidence="8" id="KW-1185">Reference proteome</keyword>
<keyword evidence="5 6" id="KW-0472">Membrane</keyword>
<dbReference type="InterPro" id="IPR022791">
    <property type="entry name" value="L-PG_synthase/AglD"/>
</dbReference>
<dbReference type="Pfam" id="PF03706">
    <property type="entry name" value="LPG_synthase_TM"/>
    <property type="match status" value="1"/>
</dbReference>
<evidence type="ECO:0000256" key="3">
    <source>
        <dbReference type="ARBA" id="ARBA00022692"/>
    </source>
</evidence>
<keyword evidence="4 6" id="KW-1133">Transmembrane helix</keyword>
<feature type="transmembrane region" description="Helical" evidence="6">
    <location>
        <begin position="295"/>
        <end position="319"/>
    </location>
</feature>
<dbReference type="PANTHER" id="PTHR39087:SF2">
    <property type="entry name" value="UPF0104 MEMBRANE PROTEIN MJ1595"/>
    <property type="match status" value="1"/>
</dbReference>
<keyword evidence="3 6" id="KW-0812">Transmembrane</keyword>
<organism evidence="7 8">
    <name type="scientific">Nocardioides panaciterrulae</name>
    <dbReference type="NCBI Taxonomy" id="661492"/>
    <lineage>
        <taxon>Bacteria</taxon>
        <taxon>Bacillati</taxon>
        <taxon>Actinomycetota</taxon>
        <taxon>Actinomycetes</taxon>
        <taxon>Propionibacteriales</taxon>
        <taxon>Nocardioidaceae</taxon>
        <taxon>Nocardioides</taxon>
    </lineage>
</organism>
<evidence type="ECO:0000313" key="7">
    <source>
        <dbReference type="EMBL" id="NYD40912.1"/>
    </source>
</evidence>
<feature type="transmembrane region" description="Helical" evidence="6">
    <location>
        <begin position="156"/>
        <end position="178"/>
    </location>
</feature>
<evidence type="ECO:0000256" key="6">
    <source>
        <dbReference type="SAM" id="Phobius"/>
    </source>
</evidence>
<dbReference type="GO" id="GO:0005886">
    <property type="term" value="C:plasma membrane"/>
    <property type="evidence" value="ECO:0007669"/>
    <property type="project" value="UniProtKB-SubCell"/>
</dbReference>
<evidence type="ECO:0000313" key="8">
    <source>
        <dbReference type="Proteomes" id="UP000535511"/>
    </source>
</evidence>
<name>A0A7Y9J9R9_9ACTN</name>
<proteinExistence type="predicted"/>
<feature type="transmembrane region" description="Helical" evidence="6">
    <location>
        <begin position="261"/>
        <end position="283"/>
    </location>
</feature>
<comment type="subcellular location">
    <subcellularLocation>
        <location evidence="1">Cell membrane</location>
        <topology evidence="1">Multi-pass membrane protein</topology>
    </subcellularLocation>
</comment>
<evidence type="ECO:0000256" key="2">
    <source>
        <dbReference type="ARBA" id="ARBA00022475"/>
    </source>
</evidence>
<feature type="transmembrane region" description="Helical" evidence="6">
    <location>
        <begin position="223"/>
        <end position="249"/>
    </location>
</feature>
<feature type="transmembrane region" description="Helical" evidence="6">
    <location>
        <begin position="82"/>
        <end position="107"/>
    </location>
</feature>
<protein>
    <submittedName>
        <fullName evidence="7">Uncharacterized membrane protein YbhN (UPF0104 family)</fullName>
    </submittedName>
</protein>
<dbReference type="Proteomes" id="UP000535511">
    <property type="component" value="Unassembled WGS sequence"/>
</dbReference>
<keyword evidence="2" id="KW-1003">Cell membrane</keyword>
<dbReference type="PANTHER" id="PTHR39087">
    <property type="entry name" value="UPF0104 MEMBRANE PROTEIN MJ1595"/>
    <property type="match status" value="1"/>
</dbReference>